<accession>A0A0F9HHF6</accession>
<gene>
    <name evidence="2" type="ORF">LCGC14_1998310</name>
</gene>
<dbReference type="Gene3D" id="1.10.3210.10">
    <property type="entry name" value="Hypothetical protein af1432"/>
    <property type="match status" value="1"/>
</dbReference>
<dbReference type="InterPro" id="IPR006674">
    <property type="entry name" value="HD_domain"/>
</dbReference>
<feature type="domain" description="HD" evidence="1">
    <location>
        <begin position="39"/>
        <end position="90"/>
    </location>
</feature>
<dbReference type="AlphaFoldDB" id="A0A0F9HHF6"/>
<protein>
    <recommendedName>
        <fullName evidence="1">HD domain-containing protein</fullName>
    </recommendedName>
</protein>
<comment type="caution">
    <text evidence="2">The sequence shown here is derived from an EMBL/GenBank/DDBJ whole genome shotgun (WGS) entry which is preliminary data.</text>
</comment>
<dbReference type="Pfam" id="PF01966">
    <property type="entry name" value="HD"/>
    <property type="match status" value="1"/>
</dbReference>
<name>A0A0F9HHF6_9ZZZZ</name>
<dbReference type="CDD" id="cd00077">
    <property type="entry name" value="HDc"/>
    <property type="match status" value="1"/>
</dbReference>
<dbReference type="EMBL" id="LAZR01022666">
    <property type="protein sequence ID" value="KKL81080.1"/>
    <property type="molecule type" value="Genomic_DNA"/>
</dbReference>
<proteinExistence type="predicted"/>
<dbReference type="SUPFAM" id="SSF109604">
    <property type="entry name" value="HD-domain/PDEase-like"/>
    <property type="match status" value="1"/>
</dbReference>
<evidence type="ECO:0000259" key="1">
    <source>
        <dbReference type="Pfam" id="PF01966"/>
    </source>
</evidence>
<sequence>MKQGSWSILFGCHSIVHSTLVVVAWRKHYGQYPTWWQVVCILLHDIGHWGKDHLDNYEEKKSHTELGATLAGKLFGQKGYDLVFGHNEYEGQARSKLYYPDKYAQVIAPVWWLITNTWTEPKLIREGHTRKQSAIMFKEAMTENMKNDFQEQGHHIYLRQQEESRHARKEQEQTKE</sequence>
<reference evidence="2" key="1">
    <citation type="journal article" date="2015" name="Nature">
        <title>Complex archaea that bridge the gap between prokaryotes and eukaryotes.</title>
        <authorList>
            <person name="Spang A."/>
            <person name="Saw J.H."/>
            <person name="Jorgensen S.L."/>
            <person name="Zaremba-Niedzwiedzka K."/>
            <person name="Martijn J."/>
            <person name="Lind A.E."/>
            <person name="van Eijk R."/>
            <person name="Schleper C."/>
            <person name="Guy L."/>
            <person name="Ettema T.J."/>
        </authorList>
    </citation>
    <scope>NUCLEOTIDE SEQUENCE</scope>
</reference>
<evidence type="ECO:0000313" key="2">
    <source>
        <dbReference type="EMBL" id="KKL81080.1"/>
    </source>
</evidence>
<dbReference type="InterPro" id="IPR003607">
    <property type="entry name" value="HD/PDEase_dom"/>
</dbReference>
<organism evidence="2">
    <name type="scientific">marine sediment metagenome</name>
    <dbReference type="NCBI Taxonomy" id="412755"/>
    <lineage>
        <taxon>unclassified sequences</taxon>
        <taxon>metagenomes</taxon>
        <taxon>ecological metagenomes</taxon>
    </lineage>
</organism>